<feature type="domain" description="UvrD-like helicase ATP-binding" evidence="10">
    <location>
        <begin position="237"/>
        <end position="315"/>
    </location>
</feature>
<dbReference type="GeneID" id="88186927"/>
<reference evidence="12 13" key="1">
    <citation type="journal article" date="2009" name="J. Bacteriol.">
        <title>Genome sequence of Azotobacter vinelandii, an obligate aerobe specialized to support diverse anaerobic metabolic processes.</title>
        <authorList>
            <person name="Setubal J.C."/>
            <person name="dos Santos P."/>
            <person name="Goldman B.S."/>
            <person name="Ertesvag H."/>
            <person name="Espin G."/>
            <person name="Rubio L.M."/>
            <person name="Valla S."/>
            <person name="Almeida N.F."/>
            <person name="Balasubramanian D."/>
            <person name="Cromes L."/>
            <person name="Curatti L."/>
            <person name="Du Z."/>
            <person name="Godsy E."/>
            <person name="Goodner B."/>
            <person name="Hellner-Burris K."/>
            <person name="Hernandez J.A."/>
            <person name="Houmiel K."/>
            <person name="Imperial J."/>
            <person name="Kennedy C."/>
            <person name="Larson T.J."/>
            <person name="Latreille P."/>
            <person name="Ligon L.S."/>
            <person name="Lu J."/>
            <person name="Maerk M."/>
            <person name="Miller N.M."/>
            <person name="Norton S."/>
            <person name="O'Carroll I.P."/>
            <person name="Paulsen I."/>
            <person name="Raulfs E.C."/>
            <person name="Roemer R."/>
            <person name="Rosser J."/>
            <person name="Segura D."/>
            <person name="Slater S."/>
            <person name="Stricklin S.L."/>
            <person name="Studholme D.J."/>
            <person name="Sun J."/>
            <person name="Viana C.J."/>
            <person name="Wallin E."/>
            <person name="Wang B."/>
            <person name="Wheeler C."/>
            <person name="Zhu H."/>
            <person name="Dean D.R."/>
            <person name="Dixon R."/>
            <person name="Wood D."/>
        </authorList>
    </citation>
    <scope>NUCLEOTIDE SEQUENCE [LARGE SCALE GENOMIC DNA]</scope>
    <source>
        <strain evidence="13">DJ / ATCC BAA-1303</strain>
    </source>
</reference>
<dbReference type="AlphaFoldDB" id="C1DE05"/>
<dbReference type="InterPro" id="IPR027417">
    <property type="entry name" value="P-loop_NTPase"/>
</dbReference>
<dbReference type="Proteomes" id="UP000002424">
    <property type="component" value="Chromosome"/>
</dbReference>
<evidence type="ECO:0000259" key="11">
    <source>
        <dbReference type="Pfam" id="PF13361"/>
    </source>
</evidence>
<dbReference type="Gene3D" id="3.40.50.300">
    <property type="entry name" value="P-loop containing nucleotide triphosphate hydrolases"/>
    <property type="match status" value="2"/>
</dbReference>
<keyword evidence="1" id="KW-0547">Nucleotide-binding</keyword>
<dbReference type="STRING" id="322710.Avin_39740"/>
<evidence type="ECO:0000256" key="8">
    <source>
        <dbReference type="ARBA" id="ARBA00034923"/>
    </source>
</evidence>
<dbReference type="GO" id="GO:0005524">
    <property type="term" value="F:ATP binding"/>
    <property type="evidence" value="ECO:0007669"/>
    <property type="project" value="UniProtKB-KW"/>
</dbReference>
<dbReference type="InterPro" id="IPR014017">
    <property type="entry name" value="DNA_helicase_UvrD-like_C"/>
</dbReference>
<dbReference type="SUPFAM" id="SSF52540">
    <property type="entry name" value="P-loop containing nucleoside triphosphate hydrolases"/>
    <property type="match status" value="1"/>
</dbReference>
<dbReference type="EMBL" id="CP001157">
    <property type="protein sequence ID" value="ACO80113.1"/>
    <property type="molecule type" value="Genomic_DNA"/>
</dbReference>
<dbReference type="GO" id="GO:0003677">
    <property type="term" value="F:DNA binding"/>
    <property type="evidence" value="ECO:0007669"/>
    <property type="project" value="InterPro"/>
</dbReference>
<keyword evidence="5" id="KW-0413">Isomerase</keyword>
<protein>
    <recommendedName>
        <fullName evidence="7">DNA 3'-5' helicase</fullName>
        <ecNumber evidence="7">5.6.2.4</ecNumber>
    </recommendedName>
    <alternativeName>
        <fullName evidence="8">DNA 3'-5' helicase II</fullName>
    </alternativeName>
</protein>
<keyword evidence="2" id="KW-0378">Hydrolase</keyword>
<keyword evidence="4" id="KW-0067">ATP-binding</keyword>
<dbReference type="Pfam" id="PF00580">
    <property type="entry name" value="UvrD-helicase"/>
    <property type="match status" value="1"/>
</dbReference>
<dbReference type="EnsemblBacteria" id="ACO80113">
    <property type="protein sequence ID" value="ACO80113"/>
    <property type="gene ID" value="Avin_39740"/>
</dbReference>
<dbReference type="GO" id="GO:0005829">
    <property type="term" value="C:cytosol"/>
    <property type="evidence" value="ECO:0007669"/>
    <property type="project" value="TreeGrafter"/>
</dbReference>
<dbReference type="RefSeq" id="WP_012702488.1">
    <property type="nucleotide sequence ID" value="NC_012560.1"/>
</dbReference>
<dbReference type="GO" id="GO:0016887">
    <property type="term" value="F:ATP hydrolysis activity"/>
    <property type="evidence" value="ECO:0007669"/>
    <property type="project" value="RHEA"/>
</dbReference>
<evidence type="ECO:0000256" key="2">
    <source>
        <dbReference type="ARBA" id="ARBA00022801"/>
    </source>
</evidence>
<dbReference type="GO" id="GO:0000725">
    <property type="term" value="P:recombinational repair"/>
    <property type="evidence" value="ECO:0007669"/>
    <property type="project" value="TreeGrafter"/>
</dbReference>
<evidence type="ECO:0000256" key="9">
    <source>
        <dbReference type="ARBA" id="ARBA00048988"/>
    </source>
</evidence>
<evidence type="ECO:0000313" key="13">
    <source>
        <dbReference type="Proteomes" id="UP000002424"/>
    </source>
</evidence>
<evidence type="ECO:0000256" key="4">
    <source>
        <dbReference type="ARBA" id="ARBA00022840"/>
    </source>
</evidence>
<evidence type="ECO:0000256" key="7">
    <source>
        <dbReference type="ARBA" id="ARBA00034808"/>
    </source>
</evidence>
<organism evidence="12 13">
    <name type="scientific">Azotobacter vinelandii (strain DJ / ATCC BAA-1303)</name>
    <dbReference type="NCBI Taxonomy" id="322710"/>
    <lineage>
        <taxon>Bacteria</taxon>
        <taxon>Pseudomonadati</taxon>
        <taxon>Pseudomonadota</taxon>
        <taxon>Gammaproteobacteria</taxon>
        <taxon>Pseudomonadales</taxon>
        <taxon>Pseudomonadaceae</taxon>
        <taxon>Azotobacter</taxon>
    </lineage>
</organism>
<dbReference type="eggNOG" id="COG0210">
    <property type="taxonomic scope" value="Bacteria"/>
</dbReference>
<evidence type="ECO:0000256" key="6">
    <source>
        <dbReference type="ARBA" id="ARBA00034617"/>
    </source>
</evidence>
<dbReference type="EC" id="5.6.2.4" evidence="7"/>
<dbReference type="GO" id="GO:0033202">
    <property type="term" value="C:DNA helicase complex"/>
    <property type="evidence" value="ECO:0007669"/>
    <property type="project" value="TreeGrafter"/>
</dbReference>
<accession>C1DE05</accession>
<evidence type="ECO:0000313" key="12">
    <source>
        <dbReference type="EMBL" id="ACO80113.1"/>
    </source>
</evidence>
<comment type="catalytic activity">
    <reaction evidence="9">
        <text>ATP + H2O = ADP + phosphate + H(+)</text>
        <dbReference type="Rhea" id="RHEA:13065"/>
        <dbReference type="ChEBI" id="CHEBI:15377"/>
        <dbReference type="ChEBI" id="CHEBI:15378"/>
        <dbReference type="ChEBI" id="CHEBI:30616"/>
        <dbReference type="ChEBI" id="CHEBI:43474"/>
        <dbReference type="ChEBI" id="CHEBI:456216"/>
        <dbReference type="EC" id="5.6.2.4"/>
    </reaction>
</comment>
<dbReference type="HOGENOM" id="CLU_028798_0_0_6"/>
<dbReference type="Pfam" id="PF13361">
    <property type="entry name" value="UvrD_C"/>
    <property type="match status" value="1"/>
</dbReference>
<sequence length="615" mass="68174">MAELIPAPGACLSRMTAGERQVARVLLDGLEDDCLIWYDLFPGEGRHYPNFIVLHPERGLLFLEVRDWRAGSLKRMSRATCTLESVEGRREVAHPLELGRQGMQRLLKELLRDPRLCRDGEARPPFPCGWGLVLTGIARSQLERGMPAGMREQLLPERQVLHRDELHELEPGALRRRLESMCVPGGSGRLTRTQIDAIRWHLFPELRIGDDGLPLSGSAPPPAGGMRVMDLRQEYIARSLGEGQQVVRGGAGSGKTLILGYRCLHLAATLRRPIQVLCFNAALAARLRGFVAAHGIDERVRVEHFHDWCERQLETWQVELLEGEDEHYWRVADSVIAGVERGRIPGGQYGALLIDEGHDFEPDWLRLLARMIDPAEGSLLLLYDEAQALHRRRSAQGFDLASVGFRAPGFREPGDRTPGSGGMLRRNYRNSREILAFGHCLAGGHLADDEGDMPPAAAAPGPRPALRRFPRLSGETAHAVCCLRQWYAEGLAWGDMALLYPQGGAGEAMVEALVALGIPHAWLEDDEARRGYRADAQRVSVMPIQAAKGLEFAAVVLFDASFVAPGEEADSSLPERVRLLHIGIGRARQRLLVSFHRNNALARALGADELSRYAH</sequence>
<gene>
    <name evidence="12" type="ordered locus">Avin_39740</name>
</gene>
<evidence type="ECO:0000256" key="3">
    <source>
        <dbReference type="ARBA" id="ARBA00022806"/>
    </source>
</evidence>
<dbReference type="PANTHER" id="PTHR11070">
    <property type="entry name" value="UVRD / RECB / PCRA DNA HELICASE FAMILY MEMBER"/>
    <property type="match status" value="1"/>
</dbReference>
<dbReference type="OrthoDB" id="7066673at2"/>
<dbReference type="KEGG" id="avn:Avin_39740"/>
<evidence type="ECO:0000256" key="1">
    <source>
        <dbReference type="ARBA" id="ARBA00022741"/>
    </source>
</evidence>
<keyword evidence="3 12" id="KW-0347">Helicase</keyword>
<evidence type="ECO:0000256" key="5">
    <source>
        <dbReference type="ARBA" id="ARBA00023235"/>
    </source>
</evidence>
<dbReference type="PANTHER" id="PTHR11070:SF2">
    <property type="entry name" value="ATP-DEPENDENT DNA HELICASE SRS2"/>
    <property type="match status" value="1"/>
</dbReference>
<keyword evidence="13" id="KW-1185">Reference proteome</keyword>
<name>C1DE05_AZOVD</name>
<dbReference type="InterPro" id="IPR014016">
    <property type="entry name" value="UvrD-like_ATP-bd"/>
</dbReference>
<dbReference type="GO" id="GO:0043138">
    <property type="term" value="F:3'-5' DNA helicase activity"/>
    <property type="evidence" value="ECO:0007669"/>
    <property type="project" value="UniProtKB-EC"/>
</dbReference>
<dbReference type="InterPro" id="IPR000212">
    <property type="entry name" value="DNA_helicase_UvrD/REP"/>
</dbReference>
<evidence type="ECO:0000259" key="10">
    <source>
        <dbReference type="Pfam" id="PF00580"/>
    </source>
</evidence>
<proteinExistence type="predicted"/>
<comment type="catalytic activity">
    <reaction evidence="6">
        <text>Couples ATP hydrolysis with the unwinding of duplex DNA by translocating in the 3'-5' direction.</text>
        <dbReference type="EC" id="5.6.2.4"/>
    </reaction>
</comment>
<feature type="domain" description="UvrD-like helicase C-terminal" evidence="11">
    <location>
        <begin position="527"/>
        <end position="597"/>
    </location>
</feature>